<accession>A0AA43QQA4</accession>
<dbReference type="GO" id="GO:0015986">
    <property type="term" value="P:proton motive force-driven ATP synthesis"/>
    <property type="evidence" value="ECO:0007669"/>
    <property type="project" value="TreeGrafter"/>
</dbReference>
<dbReference type="GO" id="GO:0031966">
    <property type="term" value="C:mitochondrial membrane"/>
    <property type="evidence" value="ECO:0007669"/>
    <property type="project" value="UniProtKB-SubCell"/>
</dbReference>
<dbReference type="EMBL" id="JAPUFD010000008">
    <property type="protein sequence ID" value="MDI1488873.1"/>
    <property type="molecule type" value="Genomic_DNA"/>
</dbReference>
<proteinExistence type="predicted"/>
<evidence type="ECO:0000256" key="1">
    <source>
        <dbReference type="ARBA" id="ARBA00004325"/>
    </source>
</evidence>
<comment type="subcellular location">
    <subcellularLocation>
        <location evidence="1">Mitochondrion membrane</location>
    </subcellularLocation>
</comment>
<reference evidence="6" key="1">
    <citation type="journal article" date="2023" name="Genome Biol. Evol.">
        <title>First Whole Genome Sequence and Flow Cytometry Genome Size Data for the Lichen-Forming Fungus Ramalina farinacea (Ascomycota).</title>
        <authorList>
            <person name="Llewellyn T."/>
            <person name="Mian S."/>
            <person name="Hill R."/>
            <person name="Leitch I.J."/>
            <person name="Gaya E."/>
        </authorList>
    </citation>
    <scope>NUCLEOTIDE SEQUENCE</scope>
    <source>
        <strain evidence="6">LIQ254RAFAR</strain>
    </source>
</reference>
<dbReference type="PANTHER" id="PTHR28074">
    <property type="entry name" value="ATP SYNTHASE SUBUNIT K, MITOCHONDRIAL"/>
    <property type="match status" value="1"/>
</dbReference>
<organism evidence="6 7">
    <name type="scientific">Ramalina farinacea</name>
    <dbReference type="NCBI Taxonomy" id="258253"/>
    <lineage>
        <taxon>Eukaryota</taxon>
        <taxon>Fungi</taxon>
        <taxon>Dikarya</taxon>
        <taxon>Ascomycota</taxon>
        <taxon>Pezizomycotina</taxon>
        <taxon>Lecanoromycetes</taxon>
        <taxon>OSLEUM clade</taxon>
        <taxon>Lecanoromycetidae</taxon>
        <taxon>Lecanorales</taxon>
        <taxon>Lecanorineae</taxon>
        <taxon>Ramalinaceae</taxon>
        <taxon>Ramalina</taxon>
    </lineage>
</organism>
<keyword evidence="5" id="KW-0812">Transmembrane</keyword>
<evidence type="ECO:0000313" key="6">
    <source>
        <dbReference type="EMBL" id="MDI1488873.1"/>
    </source>
</evidence>
<evidence type="ECO:0000313" key="7">
    <source>
        <dbReference type="Proteomes" id="UP001161017"/>
    </source>
</evidence>
<feature type="region of interest" description="Disordered" evidence="4">
    <location>
        <begin position="71"/>
        <end position="92"/>
    </location>
</feature>
<keyword evidence="2" id="KW-0496">Mitochondrion</keyword>
<dbReference type="AlphaFoldDB" id="A0AA43QQA4"/>
<keyword evidence="3 5" id="KW-0472">Membrane</keyword>
<gene>
    <name evidence="6" type="ORF">OHK93_008150</name>
</gene>
<dbReference type="InterPro" id="IPR021278">
    <property type="entry name" value="ATP19"/>
</dbReference>
<dbReference type="PANTHER" id="PTHR28074:SF1">
    <property type="entry name" value="ATP SYNTHASE SUBUNIT K, MITOCHONDRIAL"/>
    <property type="match status" value="1"/>
</dbReference>
<sequence>MVAMYTIFGRQVGSHYVCQDCHALMIMAVPSQSTKLFLRSKAKANLLQLSLQLALATLVGTGAIATWAVSGEKKQPTPVNQSSNKDEEEFIQ</sequence>
<name>A0AA43QQA4_9LECA</name>
<dbReference type="Proteomes" id="UP001161017">
    <property type="component" value="Unassembled WGS sequence"/>
</dbReference>
<evidence type="ECO:0000256" key="5">
    <source>
        <dbReference type="SAM" id="Phobius"/>
    </source>
</evidence>
<evidence type="ECO:0000256" key="4">
    <source>
        <dbReference type="SAM" id="MobiDB-lite"/>
    </source>
</evidence>
<keyword evidence="5" id="KW-1133">Transmembrane helix</keyword>
<evidence type="ECO:0000256" key="3">
    <source>
        <dbReference type="ARBA" id="ARBA00023136"/>
    </source>
</evidence>
<comment type="caution">
    <text evidence="6">The sequence shown here is derived from an EMBL/GenBank/DDBJ whole genome shotgun (WGS) entry which is preliminary data.</text>
</comment>
<evidence type="ECO:0000256" key="2">
    <source>
        <dbReference type="ARBA" id="ARBA00023128"/>
    </source>
</evidence>
<dbReference type="Pfam" id="PF11022">
    <property type="entry name" value="ATP19"/>
    <property type="match status" value="1"/>
</dbReference>
<keyword evidence="7" id="KW-1185">Reference proteome</keyword>
<protein>
    <submittedName>
        <fullName evidence="6">Uncharacterized protein</fullName>
    </submittedName>
</protein>
<feature type="transmembrane region" description="Helical" evidence="5">
    <location>
        <begin position="46"/>
        <end position="69"/>
    </location>
</feature>